<feature type="domain" description="Plastocyanin-like" evidence="5">
    <location>
        <begin position="384"/>
        <end position="477"/>
    </location>
</feature>
<evidence type="ECO:0000259" key="6">
    <source>
        <dbReference type="Pfam" id="PF07732"/>
    </source>
</evidence>
<dbReference type="PANTHER" id="PTHR11709">
    <property type="entry name" value="MULTI-COPPER OXIDASE"/>
    <property type="match status" value="1"/>
</dbReference>
<dbReference type="AlphaFoldDB" id="A0A124GFW8"/>
<dbReference type="GO" id="GO:0030288">
    <property type="term" value="C:outer membrane-bounded periplasmic space"/>
    <property type="evidence" value="ECO:0007669"/>
    <property type="project" value="TreeGrafter"/>
</dbReference>
<dbReference type="Proteomes" id="UP000053176">
    <property type="component" value="Unassembled WGS sequence"/>
</dbReference>
<dbReference type="InterPro" id="IPR008972">
    <property type="entry name" value="Cupredoxin"/>
</dbReference>
<dbReference type="EMBL" id="LPWA01000126">
    <property type="protein sequence ID" value="KUM24937.1"/>
    <property type="molecule type" value="Genomic_DNA"/>
</dbReference>
<dbReference type="CDD" id="cd13861">
    <property type="entry name" value="CuRO_1_CumA_like"/>
    <property type="match status" value="1"/>
</dbReference>
<sequence length="478" mass="51384">MNSASNRFLSRRGFLAATTGLAISLPMRPARASAVDERSLKAAPSRARLAGPDRPPASAWAYNDSVPGPVLRLRQGQPVRITVENGLAEDTTVHWHGIRLPNAMDGVPGLTQPPIAPGAGFTYEFTPPDAGTFWYHPHADSLVQLGRGLAGALIVEEAEPVAFDRDVIWLMQDWRLAADGQIAGGFGSAMDAAMSGRVGNLVTINGMVPADQTVRAGERIRLRLANAALARMMALRFEGHRPIVLAIDGQPCKPHEPEDGRLVLGPAMRVDIALDMQGTPGGRYRVIDDFYDGLAYTLTTLAYDKAPSLRARPLDAPPALPRNPLPEPDLHNAVRQEIVLQGGMMGGGKLAGVGGMMGMAMPGVMGSAAWAINGMSMTGDGHAGMAPQFTLRRGATCRLTLRNETAWWHPMHVHGFSLSVLSRNGSPVPHRQWQDTVLLAPKDTVECAFVADNPGDWMLHCHVADHQMAGLMTVFRVT</sequence>
<proteinExistence type="predicted"/>
<dbReference type="InterPro" id="IPR011707">
    <property type="entry name" value="Cu-oxidase-like_N"/>
</dbReference>
<reference evidence="7 8" key="1">
    <citation type="submission" date="2015-12" db="EMBL/GenBank/DDBJ databases">
        <title>Draft genome sequence of Mesorhizobium sp. UFLA 01-765, a multitolerant efficient symbiont and plant-growth promoting strain isolated from Zn-mining soil using Leucaena leucocephala as a trap plant.</title>
        <authorList>
            <person name="Rangel W.M."/>
            <person name="Thijs S."/>
            <person name="Longatti S.M."/>
            <person name="Moreira F.M."/>
            <person name="Weyens N."/>
            <person name="Vangronsveld J."/>
            <person name="Van Hamme J.D."/>
            <person name="Bottos E.M."/>
            <person name="Rineau F."/>
        </authorList>
    </citation>
    <scope>NUCLEOTIDE SEQUENCE [LARGE SCALE GENOMIC DNA]</scope>
    <source>
        <strain evidence="7 8">UFLA 01-765</strain>
    </source>
</reference>
<dbReference type="InterPro" id="IPR011706">
    <property type="entry name" value="Cu-oxidase_C"/>
</dbReference>
<feature type="domain" description="Plastocyanin-like" evidence="6">
    <location>
        <begin position="55"/>
        <end position="158"/>
    </location>
</feature>
<comment type="caution">
    <text evidence="7">The sequence shown here is derived from an EMBL/GenBank/DDBJ whole genome shotgun (WGS) entry which is preliminary data.</text>
</comment>
<dbReference type="PROSITE" id="PS00080">
    <property type="entry name" value="MULTICOPPER_OXIDASE2"/>
    <property type="match status" value="1"/>
</dbReference>
<dbReference type="InterPro" id="IPR001117">
    <property type="entry name" value="Cu-oxidase_2nd"/>
</dbReference>
<dbReference type="GO" id="GO:0005507">
    <property type="term" value="F:copper ion binding"/>
    <property type="evidence" value="ECO:0007669"/>
    <property type="project" value="InterPro"/>
</dbReference>
<evidence type="ECO:0000259" key="4">
    <source>
        <dbReference type="Pfam" id="PF00394"/>
    </source>
</evidence>
<dbReference type="Gene3D" id="2.60.40.420">
    <property type="entry name" value="Cupredoxins - blue copper proteins"/>
    <property type="match status" value="3"/>
</dbReference>
<dbReference type="InterPro" id="IPR045087">
    <property type="entry name" value="Cu-oxidase_fam"/>
</dbReference>
<dbReference type="InterPro" id="IPR002355">
    <property type="entry name" value="Cu_oxidase_Cu_BS"/>
</dbReference>
<feature type="domain" description="Plastocyanin-like" evidence="4">
    <location>
        <begin position="167"/>
        <end position="287"/>
    </location>
</feature>
<organism evidence="7 8">
    <name type="scientific">Rhizobium loti</name>
    <name type="common">Mesorhizobium loti</name>
    <dbReference type="NCBI Taxonomy" id="381"/>
    <lineage>
        <taxon>Bacteria</taxon>
        <taxon>Pseudomonadati</taxon>
        <taxon>Pseudomonadota</taxon>
        <taxon>Alphaproteobacteria</taxon>
        <taxon>Hyphomicrobiales</taxon>
        <taxon>Phyllobacteriaceae</taxon>
        <taxon>Mesorhizobium</taxon>
    </lineage>
</organism>
<keyword evidence="2" id="KW-0560">Oxidoreductase</keyword>
<dbReference type="SUPFAM" id="SSF49503">
    <property type="entry name" value="Cupredoxins"/>
    <property type="match status" value="3"/>
</dbReference>
<dbReference type="PROSITE" id="PS51318">
    <property type="entry name" value="TAT"/>
    <property type="match status" value="1"/>
</dbReference>
<evidence type="ECO:0000313" key="8">
    <source>
        <dbReference type="Proteomes" id="UP000053176"/>
    </source>
</evidence>
<dbReference type="PROSITE" id="PS00079">
    <property type="entry name" value="MULTICOPPER_OXIDASE1"/>
    <property type="match status" value="1"/>
</dbReference>
<name>A0A124GFW8_RHILI</name>
<dbReference type="InterPro" id="IPR033138">
    <property type="entry name" value="Cu_oxidase_CS"/>
</dbReference>
<evidence type="ECO:0000256" key="1">
    <source>
        <dbReference type="ARBA" id="ARBA00022723"/>
    </source>
</evidence>
<dbReference type="PANTHER" id="PTHR11709:SF2">
    <property type="entry name" value="MULTICOPPER OXIDASE LPR1"/>
    <property type="match status" value="1"/>
</dbReference>
<dbReference type="Pfam" id="PF00394">
    <property type="entry name" value="Cu-oxidase"/>
    <property type="match status" value="1"/>
</dbReference>
<dbReference type="InterPro" id="IPR006311">
    <property type="entry name" value="TAT_signal"/>
</dbReference>
<dbReference type="GO" id="GO:0016491">
    <property type="term" value="F:oxidoreductase activity"/>
    <property type="evidence" value="ECO:0007669"/>
    <property type="project" value="UniProtKB-KW"/>
</dbReference>
<evidence type="ECO:0000256" key="3">
    <source>
        <dbReference type="SAM" id="MobiDB-lite"/>
    </source>
</evidence>
<gene>
    <name evidence="7" type="ORF">AU467_28280</name>
</gene>
<evidence type="ECO:0000313" key="7">
    <source>
        <dbReference type="EMBL" id="KUM24937.1"/>
    </source>
</evidence>
<dbReference type="CDD" id="cd13906">
    <property type="entry name" value="CuRO_3_CumA_like"/>
    <property type="match status" value="1"/>
</dbReference>
<dbReference type="Pfam" id="PF07731">
    <property type="entry name" value="Cu-oxidase_2"/>
    <property type="match status" value="1"/>
</dbReference>
<evidence type="ECO:0000256" key="2">
    <source>
        <dbReference type="ARBA" id="ARBA00023002"/>
    </source>
</evidence>
<evidence type="ECO:0000259" key="5">
    <source>
        <dbReference type="Pfam" id="PF07731"/>
    </source>
</evidence>
<keyword evidence="1" id="KW-0479">Metal-binding</keyword>
<accession>A0A124GFW8</accession>
<feature type="region of interest" description="Disordered" evidence="3">
    <location>
        <begin position="36"/>
        <end position="56"/>
    </location>
</feature>
<dbReference type="CDD" id="cd13885">
    <property type="entry name" value="CuRO_2_CumA_like"/>
    <property type="match status" value="1"/>
</dbReference>
<protein>
    <submittedName>
        <fullName evidence="7">Copper oxidase</fullName>
    </submittedName>
</protein>
<dbReference type="Pfam" id="PF07732">
    <property type="entry name" value="Cu-oxidase_3"/>
    <property type="match status" value="1"/>
</dbReference>